<dbReference type="EC" id="3.2.1.14" evidence="3"/>
<organism evidence="11 12">
    <name type="scientific">Elsinoe australis</name>
    <dbReference type="NCBI Taxonomy" id="40998"/>
    <lineage>
        <taxon>Eukaryota</taxon>
        <taxon>Fungi</taxon>
        <taxon>Dikarya</taxon>
        <taxon>Ascomycota</taxon>
        <taxon>Pezizomycotina</taxon>
        <taxon>Dothideomycetes</taxon>
        <taxon>Dothideomycetidae</taxon>
        <taxon>Myriangiales</taxon>
        <taxon>Elsinoaceae</taxon>
        <taxon>Elsinoe</taxon>
    </lineage>
</organism>
<dbReference type="InterPro" id="IPR001223">
    <property type="entry name" value="Glyco_hydro18_cat"/>
</dbReference>
<reference evidence="11 12" key="1">
    <citation type="submission" date="2017-05" db="EMBL/GenBank/DDBJ databases">
        <title>Draft genome sequence of Elsinoe australis.</title>
        <authorList>
            <person name="Cheng Q."/>
        </authorList>
    </citation>
    <scope>NUCLEOTIDE SEQUENCE [LARGE SCALE GENOMIC DNA]</scope>
    <source>
        <strain evidence="11 12">NL1</strain>
    </source>
</reference>
<dbReference type="Gene3D" id="3.10.50.10">
    <property type="match status" value="1"/>
</dbReference>
<evidence type="ECO:0000256" key="3">
    <source>
        <dbReference type="ARBA" id="ARBA00012729"/>
    </source>
</evidence>
<dbReference type="GO" id="GO:0006032">
    <property type="term" value="P:chitin catabolic process"/>
    <property type="evidence" value="ECO:0007669"/>
    <property type="project" value="UniProtKB-KW"/>
</dbReference>
<proteinExistence type="inferred from homology"/>
<feature type="domain" description="GH18" evidence="10">
    <location>
        <begin position="41"/>
        <end position="366"/>
    </location>
</feature>
<dbReference type="PROSITE" id="PS51910">
    <property type="entry name" value="GH18_2"/>
    <property type="match status" value="1"/>
</dbReference>
<evidence type="ECO:0000256" key="8">
    <source>
        <dbReference type="ARBA" id="ARBA00023326"/>
    </source>
</evidence>
<dbReference type="PANTHER" id="PTHR11177">
    <property type="entry name" value="CHITINASE"/>
    <property type="match status" value="1"/>
</dbReference>
<dbReference type="GO" id="GO:0008061">
    <property type="term" value="F:chitin binding"/>
    <property type="evidence" value="ECO:0007669"/>
    <property type="project" value="InterPro"/>
</dbReference>
<evidence type="ECO:0000259" key="10">
    <source>
        <dbReference type="PROSITE" id="PS51910"/>
    </source>
</evidence>
<keyword evidence="8" id="KW-0624">Polysaccharide degradation</keyword>
<dbReference type="SMART" id="SM00636">
    <property type="entry name" value="Glyco_18"/>
    <property type="match status" value="1"/>
</dbReference>
<evidence type="ECO:0000313" key="11">
    <source>
        <dbReference type="EMBL" id="PSK36694.1"/>
    </source>
</evidence>
<keyword evidence="4 9" id="KW-0378">Hydrolase</keyword>
<dbReference type="Pfam" id="PF00704">
    <property type="entry name" value="Glyco_hydro_18"/>
    <property type="match status" value="1"/>
</dbReference>
<keyword evidence="5" id="KW-0146">Chitin degradation</keyword>
<evidence type="ECO:0000256" key="5">
    <source>
        <dbReference type="ARBA" id="ARBA00023024"/>
    </source>
</evidence>
<dbReference type="SUPFAM" id="SSF51445">
    <property type="entry name" value="(Trans)glycosidases"/>
    <property type="match status" value="1"/>
</dbReference>
<dbReference type="AlphaFoldDB" id="A0A2P7YL74"/>
<keyword evidence="6" id="KW-0119">Carbohydrate metabolism</keyword>
<dbReference type="InterPro" id="IPR001579">
    <property type="entry name" value="Glyco_hydro_18_chit_AS"/>
</dbReference>
<protein>
    <recommendedName>
        <fullName evidence="3">chitinase</fullName>
        <ecNumber evidence="3">3.2.1.14</ecNumber>
    </recommendedName>
</protein>
<comment type="catalytic activity">
    <reaction evidence="1">
        <text>Random endo-hydrolysis of N-acetyl-beta-D-glucosaminide (1-&gt;4)-beta-linkages in chitin and chitodextrins.</text>
        <dbReference type="EC" id="3.2.1.14"/>
    </reaction>
</comment>
<dbReference type="InterPro" id="IPR011583">
    <property type="entry name" value="Chitinase_II/V-like_cat"/>
</dbReference>
<keyword evidence="7 9" id="KW-0326">Glycosidase</keyword>
<dbReference type="InterPro" id="IPR017853">
    <property type="entry name" value="GH"/>
</dbReference>
<keyword evidence="12" id="KW-1185">Reference proteome</keyword>
<gene>
    <name evidence="11" type="ORF">B9Z65_1877</name>
</gene>
<evidence type="ECO:0000256" key="4">
    <source>
        <dbReference type="ARBA" id="ARBA00022801"/>
    </source>
</evidence>
<dbReference type="Proteomes" id="UP000243723">
    <property type="component" value="Unassembled WGS sequence"/>
</dbReference>
<dbReference type="GO" id="GO:0000272">
    <property type="term" value="P:polysaccharide catabolic process"/>
    <property type="evidence" value="ECO:0007669"/>
    <property type="project" value="UniProtKB-KW"/>
</dbReference>
<dbReference type="PANTHER" id="PTHR11177:SF402">
    <property type="entry name" value="CHITINASE"/>
    <property type="match status" value="1"/>
</dbReference>
<comment type="caution">
    <text evidence="11">The sequence shown here is derived from an EMBL/GenBank/DDBJ whole genome shotgun (WGS) entry which is preliminary data.</text>
</comment>
<evidence type="ECO:0000256" key="2">
    <source>
        <dbReference type="ARBA" id="ARBA00008682"/>
    </source>
</evidence>
<evidence type="ECO:0000313" key="12">
    <source>
        <dbReference type="Proteomes" id="UP000243723"/>
    </source>
</evidence>
<dbReference type="InterPro" id="IPR050314">
    <property type="entry name" value="Glycosyl_Hydrlase_18"/>
</dbReference>
<dbReference type="OrthoDB" id="73875at2759"/>
<accession>A0A2P7YL74</accession>
<dbReference type="SUPFAM" id="SSF54556">
    <property type="entry name" value="Chitinase insertion domain"/>
    <property type="match status" value="1"/>
</dbReference>
<dbReference type="Gene3D" id="3.20.20.80">
    <property type="entry name" value="Glycosidases"/>
    <property type="match status" value="1"/>
</dbReference>
<evidence type="ECO:0000256" key="7">
    <source>
        <dbReference type="ARBA" id="ARBA00023295"/>
    </source>
</evidence>
<sequence>MSLTDGMVGGTTSDFCGTGCQNGCAAVKKPSCAANGNSAGKIRVGYYESWNTARSCDKVPPSAINAADWTHIKSFHVPDLANEFLRHSDVYISVGGWSAGGKVFSDMCSTAENRAQFIKSALQFIRTYGFDGIDIDWEYPVADDRGGIKADLANFVSLMKELRTVFAQYGVTLTLPSSYWYLKGFDIKGLTPYVDWFNFMSYDIHGTWDGNSPYTTKTIAPHTNLTEISQGLDLLWRNGIPPSKVVLGLGFYGRSFTLANPACNTPGCAFTSGGDPGSCTATSGILSNSEIRRIITKYSLTPTLDLKAGVKYMTWNNNQWVSYDDTDTFKLKMSYANSLCLAGTMVWALDLDPDASSALDLNTRANGASSLSRKALKSVQKQQSAQAALFWTPCLSDSDRVCPIGYSPLLQGHGKVFDMDLQATRNGCSGRQNRVLCVPKSLQLKNCDWNRQASGGGKNCNGKCPNGTFLLSQNSQPAGDRASCRSGTYVAICCEDFTINTDICPADSFGALLGGQMPLPNTPDISWLEGNGDGFIGKRSVVDDNTTQSDPEHGLTKRANVIGSGGSRHCLGTDQMIPDAYGVFVANVPLFGGLNTFGFDDTRHATAATASKATITQQSTVVTTTCTSTKTGTCDGSRFPQPCHHYSSVDLYNPLNAVITCQVFRAPGQGRLLPARWNRLRASTWRGYTSARYMNPDANSIPPNCQADEWPPLALWQNRGPGNYIRWLPGAQNRDVANVRASNWKGVCLLPRISRSPNQLLGAVDYGYIVVESWVSTIATGVGCFTMSYPNNPNYAGDPHGIQHNPCYPARLAPYAEYGFALMPNDPYYAREGIYGYPDYSSDTIPADILSKAKPPSKRSFIFDLEQERILADDGNSTSLPTQDELEALKEWPELKEAFDTSLEEYRRVLELEESVQVVASTPATVTETAVPKNTATARPVSAPTLNSFRTVSRTARTEPIATGPSSK</sequence>
<dbReference type="PROSITE" id="PS01095">
    <property type="entry name" value="GH18_1"/>
    <property type="match status" value="1"/>
</dbReference>
<evidence type="ECO:0000256" key="9">
    <source>
        <dbReference type="RuleBase" id="RU000489"/>
    </source>
</evidence>
<evidence type="ECO:0000256" key="1">
    <source>
        <dbReference type="ARBA" id="ARBA00000822"/>
    </source>
</evidence>
<dbReference type="STRING" id="40998.A0A2P7YL74"/>
<dbReference type="GO" id="GO:0008843">
    <property type="term" value="F:endochitinase activity"/>
    <property type="evidence" value="ECO:0007669"/>
    <property type="project" value="UniProtKB-EC"/>
</dbReference>
<dbReference type="EMBL" id="NHZQ01000419">
    <property type="protein sequence ID" value="PSK36694.1"/>
    <property type="molecule type" value="Genomic_DNA"/>
</dbReference>
<name>A0A2P7YL74_9PEZI</name>
<dbReference type="InterPro" id="IPR029070">
    <property type="entry name" value="Chitinase_insertion_sf"/>
</dbReference>
<comment type="similarity">
    <text evidence="2">Belongs to the glycosyl hydrolase 18 family. Chitinase class V subfamily.</text>
</comment>
<evidence type="ECO:0000256" key="6">
    <source>
        <dbReference type="ARBA" id="ARBA00023277"/>
    </source>
</evidence>